<dbReference type="GO" id="GO:0004180">
    <property type="term" value="F:carboxypeptidase activity"/>
    <property type="evidence" value="ECO:0007669"/>
    <property type="project" value="UniProtKB-KW"/>
</dbReference>
<keyword evidence="2" id="KW-0645">Protease</keyword>
<feature type="transmembrane region" description="Helical" evidence="4">
    <location>
        <begin position="50"/>
        <end position="70"/>
    </location>
</feature>
<keyword evidence="4" id="KW-0812">Transmembrane</keyword>
<dbReference type="Pfam" id="PF00905">
    <property type="entry name" value="Transpeptidase"/>
    <property type="match status" value="1"/>
</dbReference>
<accession>A0A1I6WHK2</accession>
<keyword evidence="2" id="KW-0378">Hydrolase</keyword>
<dbReference type="Gene3D" id="3.30.450.330">
    <property type="match status" value="1"/>
</dbReference>
<dbReference type="AlphaFoldDB" id="A0A1I6WHK2"/>
<dbReference type="PANTHER" id="PTHR30627:SF1">
    <property type="entry name" value="PEPTIDOGLYCAN D,D-TRANSPEPTIDASE FTSI"/>
    <property type="match status" value="1"/>
</dbReference>
<dbReference type="RefSeq" id="WP_092430972.1">
    <property type="nucleotide sequence ID" value="NZ_FNCL01000025.1"/>
</dbReference>
<protein>
    <submittedName>
        <fullName evidence="7">Cell division protein FtsI (Penicillin-binding protein 3)</fullName>
    </submittedName>
</protein>
<dbReference type="GO" id="GO:0071555">
    <property type="term" value="P:cell wall organization"/>
    <property type="evidence" value="ECO:0007669"/>
    <property type="project" value="TreeGrafter"/>
</dbReference>
<dbReference type="InterPro" id="IPR005311">
    <property type="entry name" value="PBP_dimer"/>
</dbReference>
<keyword evidence="7" id="KW-0132">Cell division</keyword>
<evidence type="ECO:0000256" key="3">
    <source>
        <dbReference type="ARBA" id="ARBA00023136"/>
    </source>
</evidence>
<keyword evidence="3 4" id="KW-0472">Membrane</keyword>
<dbReference type="GO" id="GO:0005886">
    <property type="term" value="C:plasma membrane"/>
    <property type="evidence" value="ECO:0007669"/>
    <property type="project" value="TreeGrafter"/>
</dbReference>
<feature type="domain" description="Penicillin-binding protein dimerisation" evidence="6">
    <location>
        <begin position="88"/>
        <end position="225"/>
    </location>
</feature>
<comment type="subcellular location">
    <subcellularLocation>
        <location evidence="1">Membrane</location>
    </subcellularLocation>
</comment>
<dbReference type="SUPFAM" id="SSF56519">
    <property type="entry name" value="Penicillin binding protein dimerisation domain"/>
    <property type="match status" value="1"/>
</dbReference>
<dbReference type="OrthoDB" id="9789078at2"/>
<organism evidence="7 8">
    <name type="scientific">Alloyangia pacifica</name>
    <dbReference type="NCBI Taxonomy" id="311180"/>
    <lineage>
        <taxon>Bacteria</taxon>
        <taxon>Pseudomonadati</taxon>
        <taxon>Pseudomonadota</taxon>
        <taxon>Alphaproteobacteria</taxon>
        <taxon>Rhodobacterales</taxon>
        <taxon>Roseobacteraceae</taxon>
        <taxon>Alloyangia</taxon>
    </lineage>
</organism>
<dbReference type="GO" id="GO:0008658">
    <property type="term" value="F:penicillin binding"/>
    <property type="evidence" value="ECO:0007669"/>
    <property type="project" value="InterPro"/>
</dbReference>
<dbReference type="Gene3D" id="3.40.710.10">
    <property type="entry name" value="DD-peptidase/beta-lactamase superfamily"/>
    <property type="match status" value="1"/>
</dbReference>
<gene>
    <name evidence="7" type="ORF">SAMN04488050_12214</name>
</gene>
<dbReference type="Pfam" id="PF03717">
    <property type="entry name" value="PBP_dimer"/>
    <property type="match status" value="1"/>
</dbReference>
<evidence type="ECO:0000256" key="2">
    <source>
        <dbReference type="ARBA" id="ARBA00022645"/>
    </source>
</evidence>
<evidence type="ECO:0000256" key="4">
    <source>
        <dbReference type="SAM" id="Phobius"/>
    </source>
</evidence>
<evidence type="ECO:0000313" key="7">
    <source>
        <dbReference type="EMBL" id="SFT25455.1"/>
    </source>
</evidence>
<dbReference type="PANTHER" id="PTHR30627">
    <property type="entry name" value="PEPTIDOGLYCAN D,D-TRANSPEPTIDASE"/>
    <property type="match status" value="1"/>
</dbReference>
<evidence type="ECO:0000256" key="1">
    <source>
        <dbReference type="ARBA" id="ARBA00004370"/>
    </source>
</evidence>
<keyword evidence="8" id="KW-1185">Reference proteome</keyword>
<proteinExistence type="predicted"/>
<dbReference type="InterPro" id="IPR036138">
    <property type="entry name" value="PBP_dimer_sf"/>
</dbReference>
<dbReference type="InterPro" id="IPR012338">
    <property type="entry name" value="Beta-lactam/transpept-like"/>
</dbReference>
<dbReference type="InterPro" id="IPR050515">
    <property type="entry name" value="Beta-lactam/transpept"/>
</dbReference>
<reference evidence="8" key="1">
    <citation type="submission" date="2016-10" db="EMBL/GenBank/DDBJ databases">
        <authorList>
            <person name="Varghese N."/>
            <person name="Submissions S."/>
        </authorList>
    </citation>
    <scope>NUCLEOTIDE SEQUENCE [LARGE SCALE GENOMIC DNA]</scope>
    <source>
        <strain evidence="8">DSM 26894</strain>
    </source>
</reference>
<dbReference type="SUPFAM" id="SSF56601">
    <property type="entry name" value="beta-lactamase/transpeptidase-like"/>
    <property type="match status" value="1"/>
</dbReference>
<keyword evidence="2" id="KW-0121">Carboxypeptidase</keyword>
<evidence type="ECO:0000313" key="8">
    <source>
        <dbReference type="Proteomes" id="UP000199392"/>
    </source>
</evidence>
<evidence type="ECO:0000259" key="5">
    <source>
        <dbReference type="Pfam" id="PF00905"/>
    </source>
</evidence>
<sequence>MNGRIPLRPLARVLDARRRGENPDAIERENLRIRHEQMRDKARVRAEGRLLVLGLVFFCAFVVIGLRMGMLAQSQAEEPRAAASGASIIASRADIVDRHGRVLATNMETHSLYAHPHQMIEPVRAADELMKIFPDLDHERLVKDFTNPKRKFMWVKKKISPEQMQAVHDIGEPGLLFGPREMRLYPNGKLASHILGGASFGREGVASAEVIGTAGIERYFDEELRDPARGGAPLELSIDLSVQAASERVLSSGMKLMNAKGAASVLLDVHTGEILSMVSLPDFDPNDRPNPPVSGRPSDSPLFNHAVQGVYELGSTFKIFAAAQALELGLVKPDTVIDTSPPFKVSGFRIGEFEGHNYGKQTVEGIIIHSSNRGTGKIALAIGPERQQQFLKSLGFFEPTGVEISEAQSGRPLLPKRWTDLSTVTISYGHGLSASPLHLAAGYAAIANGGHKIQPTLIKQDGPHYGPRVLSERNAASARHMLRAVVTEGTASFGDVPGYHVGGKTGTADKPKENGGGYYKDKTITTFATMFPAEAPRYVLIVTLDEPVETSGSRPRRTAGWTSVPVGAEMIGRIAPLLGLRPDYDVPEEEEVTLVRN</sequence>
<dbReference type="GO" id="GO:0051301">
    <property type="term" value="P:cell division"/>
    <property type="evidence" value="ECO:0007669"/>
    <property type="project" value="UniProtKB-KW"/>
</dbReference>
<dbReference type="EMBL" id="FOZW01000022">
    <property type="protein sequence ID" value="SFT25455.1"/>
    <property type="molecule type" value="Genomic_DNA"/>
</dbReference>
<name>A0A1I6WHK2_9RHOB</name>
<feature type="domain" description="Penicillin-binding protein transpeptidase" evidence="5">
    <location>
        <begin position="264"/>
        <end position="552"/>
    </location>
</feature>
<dbReference type="Gene3D" id="3.90.1310.10">
    <property type="entry name" value="Penicillin-binding protein 2a (Domain 2)"/>
    <property type="match status" value="1"/>
</dbReference>
<keyword evidence="7" id="KW-0131">Cell cycle</keyword>
<evidence type="ECO:0000259" key="6">
    <source>
        <dbReference type="Pfam" id="PF03717"/>
    </source>
</evidence>
<dbReference type="Proteomes" id="UP000199392">
    <property type="component" value="Unassembled WGS sequence"/>
</dbReference>
<dbReference type="InterPro" id="IPR001460">
    <property type="entry name" value="PCN-bd_Tpept"/>
</dbReference>
<keyword evidence="4" id="KW-1133">Transmembrane helix</keyword>
<dbReference type="STRING" id="311180.SAMN04488050_12214"/>